<reference evidence="6" key="2">
    <citation type="submission" date="2019-06" db="EMBL/GenBank/DDBJ databases">
        <title>Genomics analysis of Aphanomyces spp. identifies a new class of oomycete effector associated with host adaptation.</title>
        <authorList>
            <person name="Gaulin E."/>
        </authorList>
    </citation>
    <scope>NUCLEOTIDE SEQUENCE</scope>
    <source>
        <strain evidence="6">CBS 578.67</strain>
    </source>
</reference>
<protein>
    <submittedName>
        <fullName evidence="7">Aste57867_17084 protein</fullName>
    </submittedName>
</protein>
<dbReference type="InterPro" id="IPR019775">
    <property type="entry name" value="WD40_repeat_CS"/>
</dbReference>
<feature type="compositionally biased region" description="Polar residues" evidence="4">
    <location>
        <begin position="372"/>
        <end position="389"/>
    </location>
</feature>
<feature type="repeat" description="WD" evidence="3">
    <location>
        <begin position="539"/>
        <end position="580"/>
    </location>
</feature>
<proteinExistence type="predicted"/>
<organism evidence="7 8">
    <name type="scientific">Aphanomyces stellatus</name>
    <dbReference type="NCBI Taxonomy" id="120398"/>
    <lineage>
        <taxon>Eukaryota</taxon>
        <taxon>Sar</taxon>
        <taxon>Stramenopiles</taxon>
        <taxon>Oomycota</taxon>
        <taxon>Saprolegniomycetes</taxon>
        <taxon>Saprolegniales</taxon>
        <taxon>Verrucalvaceae</taxon>
        <taxon>Aphanomyces</taxon>
    </lineage>
</organism>
<dbReference type="CDD" id="cd00063">
    <property type="entry name" value="FN3"/>
    <property type="match status" value="6"/>
</dbReference>
<dbReference type="OrthoDB" id="504170at2759"/>
<keyword evidence="8" id="KW-1185">Reference proteome</keyword>
<dbReference type="Pfam" id="PF00400">
    <property type="entry name" value="WD40"/>
    <property type="match status" value="5"/>
</dbReference>
<dbReference type="PROSITE" id="PS50294">
    <property type="entry name" value="WD_REPEATS_REGION"/>
    <property type="match status" value="3"/>
</dbReference>
<feature type="region of interest" description="Disordered" evidence="4">
    <location>
        <begin position="847"/>
        <end position="893"/>
    </location>
</feature>
<dbReference type="SMART" id="SM00060">
    <property type="entry name" value="FN3"/>
    <property type="match status" value="5"/>
</dbReference>
<accession>A0A485L6Z3</accession>
<feature type="compositionally biased region" description="Polar residues" evidence="4">
    <location>
        <begin position="271"/>
        <end position="292"/>
    </location>
</feature>
<dbReference type="PROSITE" id="PS50853">
    <property type="entry name" value="FN3"/>
    <property type="match status" value="4"/>
</dbReference>
<dbReference type="InterPro" id="IPR003961">
    <property type="entry name" value="FN3_dom"/>
</dbReference>
<evidence type="ECO:0000256" key="1">
    <source>
        <dbReference type="ARBA" id="ARBA00022574"/>
    </source>
</evidence>
<gene>
    <name evidence="7" type="primary">Aste57867_17084</name>
    <name evidence="6" type="ORF">As57867_017026</name>
    <name evidence="7" type="ORF">ASTE57867_17084</name>
</gene>
<evidence type="ECO:0000259" key="5">
    <source>
        <dbReference type="PROSITE" id="PS50853"/>
    </source>
</evidence>
<dbReference type="PANTHER" id="PTHR13817:SF73">
    <property type="entry name" value="FIBRONECTIN TYPE-III DOMAIN-CONTAINING PROTEIN"/>
    <property type="match status" value="1"/>
</dbReference>
<dbReference type="PROSITE" id="PS50082">
    <property type="entry name" value="WD_REPEATS_2"/>
    <property type="match status" value="3"/>
</dbReference>
<keyword evidence="1 3" id="KW-0853">WD repeat</keyword>
<feature type="region of interest" description="Disordered" evidence="4">
    <location>
        <begin position="234"/>
        <end position="317"/>
    </location>
</feature>
<evidence type="ECO:0000313" key="8">
    <source>
        <dbReference type="Proteomes" id="UP000332933"/>
    </source>
</evidence>
<feature type="domain" description="Fibronectin type-III" evidence="5">
    <location>
        <begin position="1061"/>
        <end position="1169"/>
    </location>
</feature>
<dbReference type="InterPro" id="IPR015943">
    <property type="entry name" value="WD40/YVTN_repeat-like_dom_sf"/>
</dbReference>
<dbReference type="PROSITE" id="PS00678">
    <property type="entry name" value="WD_REPEATS_1"/>
    <property type="match status" value="1"/>
</dbReference>
<dbReference type="EMBL" id="VJMH01006023">
    <property type="protein sequence ID" value="KAF0691754.1"/>
    <property type="molecule type" value="Genomic_DNA"/>
</dbReference>
<dbReference type="InterPro" id="IPR001680">
    <property type="entry name" value="WD40_rpt"/>
</dbReference>
<evidence type="ECO:0000313" key="6">
    <source>
        <dbReference type="EMBL" id="KAF0691754.1"/>
    </source>
</evidence>
<dbReference type="PANTHER" id="PTHR13817">
    <property type="entry name" value="TITIN"/>
    <property type="match status" value="1"/>
</dbReference>
<dbReference type="InterPro" id="IPR036116">
    <property type="entry name" value="FN3_sf"/>
</dbReference>
<dbReference type="SMART" id="SM00320">
    <property type="entry name" value="WD40"/>
    <property type="match status" value="6"/>
</dbReference>
<dbReference type="Gene3D" id="2.60.40.10">
    <property type="entry name" value="Immunoglobulins"/>
    <property type="match status" value="5"/>
</dbReference>
<dbReference type="InterPro" id="IPR050964">
    <property type="entry name" value="Striated_Muscle_Regulatory"/>
</dbReference>
<feature type="repeat" description="WD" evidence="3">
    <location>
        <begin position="626"/>
        <end position="659"/>
    </location>
</feature>
<name>A0A485L6Z3_9STRA</name>
<reference evidence="7 8" key="1">
    <citation type="submission" date="2019-03" db="EMBL/GenBank/DDBJ databases">
        <authorList>
            <person name="Gaulin E."/>
            <person name="Dumas B."/>
        </authorList>
    </citation>
    <scope>NUCLEOTIDE SEQUENCE [LARGE SCALE GENOMIC DNA]</scope>
    <source>
        <strain evidence="7">CBS 568.67</strain>
    </source>
</reference>
<evidence type="ECO:0000256" key="4">
    <source>
        <dbReference type="SAM" id="MobiDB-lite"/>
    </source>
</evidence>
<dbReference type="Proteomes" id="UP000332933">
    <property type="component" value="Unassembled WGS sequence"/>
</dbReference>
<feature type="domain" description="Fibronectin type-III" evidence="5">
    <location>
        <begin position="663"/>
        <end position="759"/>
    </location>
</feature>
<feature type="compositionally biased region" description="Pro residues" evidence="4">
    <location>
        <begin position="393"/>
        <end position="402"/>
    </location>
</feature>
<dbReference type="EMBL" id="CAADRA010006044">
    <property type="protein sequence ID" value="VFT93844.1"/>
    <property type="molecule type" value="Genomic_DNA"/>
</dbReference>
<feature type="domain" description="Fibronectin type-III" evidence="5">
    <location>
        <begin position="1171"/>
        <end position="1269"/>
    </location>
</feature>
<dbReference type="SUPFAM" id="SSF50998">
    <property type="entry name" value="Quinoprotein alcohol dehydrogenase-like"/>
    <property type="match status" value="1"/>
</dbReference>
<evidence type="ECO:0000256" key="3">
    <source>
        <dbReference type="PROSITE-ProRule" id="PRU00221"/>
    </source>
</evidence>
<feature type="compositionally biased region" description="Polar residues" evidence="4">
    <location>
        <begin position="250"/>
        <end position="263"/>
    </location>
</feature>
<feature type="region of interest" description="Disordered" evidence="4">
    <location>
        <begin position="355"/>
        <end position="410"/>
    </location>
</feature>
<feature type="compositionally biased region" description="Polar residues" evidence="4">
    <location>
        <begin position="301"/>
        <end position="315"/>
    </location>
</feature>
<evidence type="ECO:0000313" key="7">
    <source>
        <dbReference type="EMBL" id="VFT93844.1"/>
    </source>
</evidence>
<dbReference type="SUPFAM" id="SSF49265">
    <property type="entry name" value="Fibronectin type III"/>
    <property type="match status" value="3"/>
</dbReference>
<dbReference type="Gene3D" id="2.130.10.10">
    <property type="entry name" value="YVTN repeat-like/Quinoprotein amine dehydrogenase"/>
    <property type="match status" value="2"/>
</dbReference>
<feature type="repeat" description="WD" evidence="3">
    <location>
        <begin position="151"/>
        <end position="192"/>
    </location>
</feature>
<feature type="domain" description="Fibronectin type-III" evidence="5">
    <location>
        <begin position="958"/>
        <end position="1057"/>
    </location>
</feature>
<sequence length="1323" mass="144728">MKVVDVLMDSDESAKINEMITRVAKLAAEDSLREDGFFFADGKYTASRLYKHTPGMINRTFDGHGLPVHVVQPLPDGQHVVTIGMDSICLWVQDEPAAITTVARREAADNQCAITGAATGGTRVAICAGMNPMLFDMDVATRAMRPRRRGDFGHDDVVTSCCFSPDGAVLVTASMDSTCIFWHVETMDVLRVLHAHVGGVAWCGFSRDGHRLVTCGKLDFTIKSWAVAPSWIRPETNASPLDSPRDNAATGGTTNIAEAQPGTSADMANGTGDNVSSSSGATCTKPQSTTTGIRIDDSRSDTSYQAQSEVPPQQENQHDPVIQASGASMDDSASCIRLTPDPVVEVLHDGPIASVEATTGEPSGRSVLGMATPSTTTTEAKDTSSGGDNPTTVNPPVPVEPPRPTKVDWGPRHKYNRALDALFSPDVTLQTLTLVHHLPEFCFNDDWCFSHRNGRHRPLKLPPLYEYIDTTSGSKGLREIDDDPTTLEQLDTIDILRLLDPTSSVLDNACEAVQWDALDIAPDDACVVTFERKDPQGVFVQHTHTINECVYDASGRVVVSVASDKCIKFWDASTGHHVHTIRCAHDLPIMTCAASTHASTQYVATGGSDGFVKIWHPTTYECVVTLRGHFDTVLSVAFTPSGHCVCSAARDAQVIKWQVVPMAPDSPKQPLVVTIDCHAIDIAWNEPLGNGARIEKYMLRISKMDGPYEPPFDVPADETKAHLDKLDPGCRYSFCVAAVNRIGASEFSTPTPTVETLAYRPSKLKKPCSITDVETRSVVLEWIAPSANGASISHYHIRCIPEDPCNIEPTVDLRVSMDEIDLELRAKEAAVQAELDRKAKIREERLAAAKARRPKRTEKSEARSATLRKQSQRRHDRAQTGAAMESPPPSSEGATVLVATKKPLPIPVPTSRTFKHKIPCIQAGTIYQFTIAAENRCGVGDPSVPSTYIKTLSCEPDQPVPPIVGNATPHSIDVTWVKPRHNGSEILHYTIEWEQEGRVLQSYVVLARSLSTTAYTIPDLAAGKLVHVRVGATNVIDNKLRESPLSAWSEAMKTLPSVPSAPEPPHLVDPTSHTLVVHFEAPCDNGRPILRYHAILFIEDDSYGVVSRRLFQQLVWPVANLPKSDEMGYDMPLVMLKASKRYAITIASENELGLGDYSPVSNATATKMATVPDTIREAPVVSNIYPTKLDLTWAVPSHDGGSALTAYALDYSINDQPFENEFKIQRLDVSLTLDFIKPKIAYCFRVAAVNAAGTAIYSPSTPKIITPSLVEHTLAQYFSNRPPKEHDGAKRVQRCYRQWKQAMAEKAAYDAYMKRFIQDWTIV</sequence>
<dbReference type="InterPro" id="IPR011047">
    <property type="entry name" value="Quinoprotein_ADH-like_sf"/>
</dbReference>
<dbReference type="Pfam" id="PF00041">
    <property type="entry name" value="fn3"/>
    <property type="match status" value="3"/>
</dbReference>
<dbReference type="InterPro" id="IPR013783">
    <property type="entry name" value="Ig-like_fold"/>
</dbReference>
<evidence type="ECO:0000256" key="2">
    <source>
        <dbReference type="ARBA" id="ARBA00022737"/>
    </source>
</evidence>
<keyword evidence="2" id="KW-0677">Repeat</keyword>